<gene>
    <name evidence="2" type="ORF">AC579_2328</name>
</gene>
<sequence>MSMLVAIIVTRSVAAVLNIRGLGLPMLASRRKSIRAFHTMASQASATVADDGSTRLKFASDGLTVSQLDKVRLLKNGLDIQIQITAPLLVTL</sequence>
<comment type="caution">
    <text evidence="2">The sequence shown here is derived from an EMBL/GenBank/DDBJ whole genome shotgun (WGS) entry which is preliminary data.</text>
</comment>
<protein>
    <submittedName>
        <fullName evidence="2">Uncharacterized protein</fullName>
    </submittedName>
</protein>
<dbReference type="AlphaFoldDB" id="A0A139H3P8"/>
<reference evidence="2 3" key="1">
    <citation type="submission" date="2015-07" db="EMBL/GenBank/DDBJ databases">
        <title>Comparative genomics of the Sigatoka disease complex on banana suggests a link between parallel evolutionary changes in Pseudocercospora fijiensis and Pseudocercospora eumusae and increased virulence on the banana host.</title>
        <authorList>
            <person name="Chang T.-C."/>
            <person name="Salvucci A."/>
            <person name="Crous P.W."/>
            <person name="Stergiopoulos I."/>
        </authorList>
    </citation>
    <scope>NUCLEOTIDE SEQUENCE [LARGE SCALE GENOMIC DNA]</scope>
    <source>
        <strain evidence="2 3">CBS 116634</strain>
    </source>
</reference>
<evidence type="ECO:0000313" key="3">
    <source>
        <dbReference type="Proteomes" id="UP000073492"/>
    </source>
</evidence>
<dbReference type="Proteomes" id="UP000073492">
    <property type="component" value="Unassembled WGS sequence"/>
</dbReference>
<feature type="chain" id="PRO_5013085321" evidence="1">
    <location>
        <begin position="16"/>
        <end position="92"/>
    </location>
</feature>
<dbReference type="EMBL" id="LFZO01000803">
    <property type="protein sequence ID" value="KXS97095.1"/>
    <property type="molecule type" value="Genomic_DNA"/>
</dbReference>
<evidence type="ECO:0000256" key="1">
    <source>
        <dbReference type="SAM" id="SignalP"/>
    </source>
</evidence>
<name>A0A139H3P8_9PEZI</name>
<organism evidence="2 3">
    <name type="scientific">Pseudocercospora musae</name>
    <dbReference type="NCBI Taxonomy" id="113226"/>
    <lineage>
        <taxon>Eukaryota</taxon>
        <taxon>Fungi</taxon>
        <taxon>Dikarya</taxon>
        <taxon>Ascomycota</taxon>
        <taxon>Pezizomycotina</taxon>
        <taxon>Dothideomycetes</taxon>
        <taxon>Dothideomycetidae</taxon>
        <taxon>Mycosphaerellales</taxon>
        <taxon>Mycosphaerellaceae</taxon>
        <taxon>Pseudocercospora</taxon>
    </lineage>
</organism>
<feature type="signal peptide" evidence="1">
    <location>
        <begin position="1"/>
        <end position="15"/>
    </location>
</feature>
<keyword evidence="3" id="KW-1185">Reference proteome</keyword>
<accession>A0A139H3P8</accession>
<proteinExistence type="predicted"/>
<evidence type="ECO:0000313" key="2">
    <source>
        <dbReference type="EMBL" id="KXS97095.1"/>
    </source>
</evidence>
<keyword evidence="1" id="KW-0732">Signal</keyword>